<dbReference type="RefSeq" id="WP_163285336.1">
    <property type="nucleotide sequence ID" value="NZ_JAAGVY010000017.1"/>
</dbReference>
<comment type="caution">
    <text evidence="1">The sequence shown here is derived from an EMBL/GenBank/DDBJ whole genome shotgun (WGS) entry which is preliminary data.</text>
</comment>
<protein>
    <submittedName>
        <fullName evidence="1">Uncharacterized protein</fullName>
    </submittedName>
</protein>
<dbReference type="AlphaFoldDB" id="A0A7K3WR50"/>
<sequence length="93" mass="10919">MSSKIHDFNLIEELTDSKDSKEILLSLIQFKIRFHNLKLFSSSEMHGVEDSYSRKRVKELNEMRNEIIEIIDQSSETGKKIKIHSNIRIEELG</sequence>
<keyword evidence="2" id="KW-1185">Reference proteome</keyword>
<reference evidence="1 2" key="1">
    <citation type="submission" date="2020-02" db="EMBL/GenBank/DDBJ databases">
        <title>Out from the shadows clarifying the taxonomy of the family Cryomorphaceae and related taxa by utilizing the GTDB taxonomic framework.</title>
        <authorList>
            <person name="Bowman J.P."/>
        </authorList>
    </citation>
    <scope>NUCLEOTIDE SEQUENCE [LARGE SCALE GENOMIC DNA]</scope>
    <source>
        <strain evidence="1 2">QSSC 1-22</strain>
    </source>
</reference>
<organism evidence="1 2">
    <name type="scientific">Cryomorpha ignava</name>
    <dbReference type="NCBI Taxonomy" id="101383"/>
    <lineage>
        <taxon>Bacteria</taxon>
        <taxon>Pseudomonadati</taxon>
        <taxon>Bacteroidota</taxon>
        <taxon>Flavobacteriia</taxon>
        <taxon>Flavobacteriales</taxon>
        <taxon>Cryomorphaceae</taxon>
        <taxon>Cryomorpha</taxon>
    </lineage>
</organism>
<evidence type="ECO:0000313" key="2">
    <source>
        <dbReference type="Proteomes" id="UP000486602"/>
    </source>
</evidence>
<proteinExistence type="predicted"/>
<accession>A0A7K3WR50</accession>
<dbReference type="EMBL" id="JAAGVY010000017">
    <property type="protein sequence ID" value="NEN23944.1"/>
    <property type="molecule type" value="Genomic_DNA"/>
</dbReference>
<gene>
    <name evidence="1" type="ORF">G3O08_10580</name>
</gene>
<dbReference type="Proteomes" id="UP000486602">
    <property type="component" value="Unassembled WGS sequence"/>
</dbReference>
<name>A0A7K3WR50_9FLAO</name>
<evidence type="ECO:0000313" key="1">
    <source>
        <dbReference type="EMBL" id="NEN23944.1"/>
    </source>
</evidence>